<accession>A0A1G8V9E2</accession>
<dbReference type="OrthoDB" id="5786478at2"/>
<dbReference type="Proteomes" id="UP000199050">
    <property type="component" value="Unassembled WGS sequence"/>
</dbReference>
<proteinExistence type="predicted"/>
<dbReference type="STRING" id="1174501.SAMN05216192_12090"/>
<organism evidence="1 2">
    <name type="scientific">Paenibacillus typhae</name>
    <dbReference type="NCBI Taxonomy" id="1174501"/>
    <lineage>
        <taxon>Bacteria</taxon>
        <taxon>Bacillati</taxon>
        <taxon>Bacillota</taxon>
        <taxon>Bacilli</taxon>
        <taxon>Bacillales</taxon>
        <taxon>Paenibacillaceae</taxon>
        <taxon>Paenibacillus</taxon>
    </lineage>
</organism>
<evidence type="ECO:0000313" key="2">
    <source>
        <dbReference type="Proteomes" id="UP000199050"/>
    </source>
</evidence>
<dbReference type="PRINTS" id="PR00081">
    <property type="entry name" value="GDHRDH"/>
</dbReference>
<sequence length="246" mass="26336">MPQWAFVTGADRGVGLSLVKGLLGQGYYVFAGQYAGAGNAGAGSELEQLEEGSEGRMKRVPLDISAADSVSRALEAVAAVTDRLDILINNGAILGDMQATIEDELDFEEMDQVFRVNALGALRMSNGLIQPLLRSEHKLIVNISSEAGSIGSCWRNAWYAYCMSKAALNMQSHLIHNQIAPKGGKVMVIHPGHVQTYMQGKLDTGGKLTPDESAGSILKLVEQRLDPGYAGEGLSLIDYAGETLPW</sequence>
<dbReference type="Gene3D" id="3.40.50.720">
    <property type="entry name" value="NAD(P)-binding Rossmann-like Domain"/>
    <property type="match status" value="1"/>
</dbReference>
<gene>
    <name evidence="1" type="ORF">SAMN05216192_12090</name>
</gene>
<dbReference type="InterPro" id="IPR036291">
    <property type="entry name" value="NAD(P)-bd_dom_sf"/>
</dbReference>
<dbReference type="AlphaFoldDB" id="A0A1G8V9E2"/>
<dbReference type="SUPFAM" id="SSF51735">
    <property type="entry name" value="NAD(P)-binding Rossmann-fold domains"/>
    <property type="match status" value="1"/>
</dbReference>
<dbReference type="Pfam" id="PF00106">
    <property type="entry name" value="adh_short"/>
    <property type="match status" value="1"/>
</dbReference>
<name>A0A1G8V9E2_9BACL</name>
<evidence type="ECO:0000313" key="1">
    <source>
        <dbReference type="EMBL" id="SDJ62688.1"/>
    </source>
</evidence>
<dbReference type="EMBL" id="FNDX01000020">
    <property type="protein sequence ID" value="SDJ62688.1"/>
    <property type="molecule type" value="Genomic_DNA"/>
</dbReference>
<dbReference type="GO" id="GO:0016616">
    <property type="term" value="F:oxidoreductase activity, acting on the CH-OH group of donors, NAD or NADP as acceptor"/>
    <property type="evidence" value="ECO:0007669"/>
    <property type="project" value="TreeGrafter"/>
</dbReference>
<dbReference type="RefSeq" id="WP_090715964.1">
    <property type="nucleotide sequence ID" value="NZ_CBCSKY010000020.1"/>
</dbReference>
<dbReference type="PANTHER" id="PTHR45458">
    <property type="entry name" value="SHORT-CHAIN DEHYDROGENASE/REDUCTASE SDR"/>
    <property type="match status" value="1"/>
</dbReference>
<dbReference type="PANTHER" id="PTHR45458:SF1">
    <property type="entry name" value="SHORT CHAIN DEHYDROGENASE"/>
    <property type="match status" value="1"/>
</dbReference>
<reference evidence="2" key="1">
    <citation type="submission" date="2016-10" db="EMBL/GenBank/DDBJ databases">
        <authorList>
            <person name="Varghese N."/>
            <person name="Submissions S."/>
        </authorList>
    </citation>
    <scope>NUCLEOTIDE SEQUENCE [LARGE SCALE GENOMIC DNA]</scope>
    <source>
        <strain evidence="2">CGMCC 1.11012</strain>
    </source>
</reference>
<protein>
    <submittedName>
        <fullName evidence="1">NAD(P)-dependent dehydrogenase, short-chain alcohol dehydrogenase family</fullName>
    </submittedName>
</protein>
<dbReference type="InterPro" id="IPR002347">
    <property type="entry name" value="SDR_fam"/>
</dbReference>
<dbReference type="InterPro" id="IPR052184">
    <property type="entry name" value="SDR_enzymes"/>
</dbReference>
<keyword evidence="2" id="KW-1185">Reference proteome</keyword>